<evidence type="ECO:0000313" key="2">
    <source>
        <dbReference type="Proteomes" id="UP000002363"/>
    </source>
</evidence>
<dbReference type="STRING" id="716541.ECL_04929"/>
<dbReference type="AlphaFoldDB" id="A0A0H3CT66"/>
<evidence type="ECO:0000313" key="1">
    <source>
        <dbReference type="EMBL" id="ADF64453.1"/>
    </source>
</evidence>
<reference evidence="1 2" key="1">
    <citation type="journal article" date="2010" name="J. Bacteriol.">
        <title>Complete genome sequence of Enterobacter cloacae subsp. cloacae type strain ATCC 13047.</title>
        <authorList>
            <person name="Ren Y."/>
            <person name="Ren Y."/>
            <person name="Zhou Z."/>
            <person name="Guo X."/>
            <person name="Li Y."/>
            <person name="Feng L."/>
            <person name="Wang L."/>
        </authorList>
    </citation>
    <scope>NUCLEOTIDE SEQUENCE [LARGE SCALE GENOMIC DNA]</scope>
    <source>
        <strain evidence="2">ATCC 13047 / DSM 30054 / NBRC 13535 / NCTC 10005 / WDCM 00083 / NCDC 279-56</strain>
    </source>
</reference>
<proteinExistence type="predicted"/>
<keyword evidence="2" id="KW-1185">Reference proteome</keyword>
<protein>
    <submittedName>
        <fullName evidence="1">Uncharacterized protein</fullName>
    </submittedName>
</protein>
<name>A0A0H3CT66_ENTCC</name>
<accession>A0A0H3CT66</accession>
<sequence>MNLNRVFKSSVRCVNYQVNYIKTSFHYFFEPARVPVHFCHLNFIFPVN</sequence>
<organism evidence="1 2">
    <name type="scientific">Enterobacter cloacae subsp. cloacae (strain ATCC 13047 / DSM 30054 / NBRC 13535 / NCTC 10005 / WDCM 00083 / NCDC 279-56)</name>
    <dbReference type="NCBI Taxonomy" id="716541"/>
    <lineage>
        <taxon>Bacteria</taxon>
        <taxon>Pseudomonadati</taxon>
        <taxon>Pseudomonadota</taxon>
        <taxon>Gammaproteobacteria</taxon>
        <taxon>Enterobacterales</taxon>
        <taxon>Enterobacteriaceae</taxon>
        <taxon>Enterobacter</taxon>
        <taxon>Enterobacter cloacae complex</taxon>
    </lineage>
</organism>
<dbReference type="HOGENOM" id="CLU_3152364_0_0_6"/>
<dbReference type="EnsemblBacteria" id="ADF64453">
    <property type="protein sequence ID" value="ADF64453"/>
    <property type="gene ID" value="ECL_04929"/>
</dbReference>
<dbReference type="KEGG" id="enc:ECL_04929"/>
<gene>
    <name evidence="1" type="ordered locus">ECL_04929</name>
</gene>
<dbReference type="Proteomes" id="UP000002363">
    <property type="component" value="Chromosome"/>
</dbReference>
<dbReference type="EMBL" id="CP001918">
    <property type="protein sequence ID" value="ADF64453.1"/>
    <property type="molecule type" value="Genomic_DNA"/>
</dbReference>